<evidence type="ECO:0000313" key="2">
    <source>
        <dbReference type="EMBL" id="KAG9440471.1"/>
    </source>
</evidence>
<feature type="region of interest" description="Disordered" evidence="1">
    <location>
        <begin position="82"/>
        <end position="115"/>
    </location>
</feature>
<gene>
    <name evidence="2" type="ORF">H6P81_020636</name>
</gene>
<comment type="caution">
    <text evidence="2">The sequence shown here is derived from an EMBL/GenBank/DDBJ whole genome shotgun (WGS) entry which is preliminary data.</text>
</comment>
<feature type="region of interest" description="Disordered" evidence="1">
    <location>
        <begin position="1"/>
        <end position="31"/>
    </location>
</feature>
<reference evidence="2 3" key="1">
    <citation type="submission" date="2021-07" db="EMBL/GenBank/DDBJ databases">
        <title>The Aristolochia fimbriata genome: insights into angiosperm evolution, floral development and chemical biosynthesis.</title>
        <authorList>
            <person name="Jiao Y."/>
        </authorList>
    </citation>
    <scope>NUCLEOTIDE SEQUENCE [LARGE SCALE GENOMIC DNA]</scope>
    <source>
        <strain evidence="2">IBCAS-2021</strain>
        <tissue evidence="2">Leaf</tissue>
    </source>
</reference>
<dbReference type="AlphaFoldDB" id="A0AAV7DY77"/>
<sequence>MAMRERGSIDGGRERDRGEGSDLTLLSSSDGGPYPPSAILVGCPGRNLIAVPAAFRRVRIVCDDTETPLLFRVQSSDFPLLTETNEEDGTDKKKRANRAGSVKSNETGKISNPGGSERLTKWSLRKFEFPRQGWNKKFSWLVHPRGKGGINDDFHNSIRVRRNTYFSPDITPENTQPLPNPNRQNIKIQLRIGEGSTGSAILFPYTAGHRTISGGNWDGSKIKQPWKILKGTEDRQGECPGEDKEKLKFGRLCTTGSPELSPATCSTYLLRKRSTALCTNFLDSGDCQGVMGIKRRDYNRLIKQVDIKVFVNITGTGMSLKLGTEFNESCSSAT</sequence>
<feature type="compositionally biased region" description="Basic and acidic residues" evidence="1">
    <location>
        <begin position="1"/>
        <end position="20"/>
    </location>
</feature>
<keyword evidence="3" id="KW-1185">Reference proteome</keyword>
<organism evidence="2 3">
    <name type="scientific">Aristolochia fimbriata</name>
    <name type="common">White veined hardy Dutchman's pipe vine</name>
    <dbReference type="NCBI Taxonomy" id="158543"/>
    <lineage>
        <taxon>Eukaryota</taxon>
        <taxon>Viridiplantae</taxon>
        <taxon>Streptophyta</taxon>
        <taxon>Embryophyta</taxon>
        <taxon>Tracheophyta</taxon>
        <taxon>Spermatophyta</taxon>
        <taxon>Magnoliopsida</taxon>
        <taxon>Magnoliidae</taxon>
        <taxon>Piperales</taxon>
        <taxon>Aristolochiaceae</taxon>
        <taxon>Aristolochia</taxon>
    </lineage>
</organism>
<feature type="compositionally biased region" description="Polar residues" evidence="1">
    <location>
        <begin position="102"/>
        <end position="114"/>
    </location>
</feature>
<accession>A0AAV7DY77</accession>
<feature type="compositionally biased region" description="Low complexity" evidence="1">
    <location>
        <begin position="21"/>
        <end position="31"/>
    </location>
</feature>
<proteinExistence type="predicted"/>
<dbReference type="EMBL" id="JAINDJ010000008">
    <property type="protein sequence ID" value="KAG9440471.1"/>
    <property type="molecule type" value="Genomic_DNA"/>
</dbReference>
<evidence type="ECO:0000256" key="1">
    <source>
        <dbReference type="SAM" id="MobiDB-lite"/>
    </source>
</evidence>
<name>A0AAV7DY77_ARIFI</name>
<evidence type="ECO:0000313" key="3">
    <source>
        <dbReference type="Proteomes" id="UP000825729"/>
    </source>
</evidence>
<protein>
    <submittedName>
        <fullName evidence="2">Uncharacterized protein</fullName>
    </submittedName>
</protein>
<dbReference type="Proteomes" id="UP000825729">
    <property type="component" value="Unassembled WGS sequence"/>
</dbReference>